<accession>A0ABQ7JB47</accession>
<name>A0ABQ7JB47_9APIC</name>
<dbReference type="EMBL" id="JADAQX010000211">
    <property type="protein sequence ID" value="KAF8821228.1"/>
    <property type="molecule type" value="Genomic_DNA"/>
</dbReference>
<sequence>MGYMQRHCCVRGVPCSWPSLSTLQTSISFVLLLTLLQLDSVISSSFPFSPTPIFPEHLNHPVAPLAFPNRRQSVCTHGLENHPPSLPYTSNAALLKRECFHRSNGLIAAPTTVLTRSFTQRPLASVSTAIISSSPRRKKRALSTRLSTLSQRRASAVSASKSTLGRVRAKLAQLSAPLLRIHLINRIYILTALFLTVATSFLGVPLEHFALHGGRTFRALELWRPLTAAAFFGSFGLPMLSKLYFFATYGQTLENSKGSAQQLVFLSSQITMLSLLCVILEIPFFSSALSCAALYVCSREQPFSLTPTLFGMQVEYWQLPFVSMLIDVLNTQSLRAALPGILGILTGHIYHFCTDILPQMGSRPLFTAPRALKNFLRDNSIRTPSL</sequence>
<evidence type="ECO:0000256" key="5">
    <source>
        <dbReference type="ARBA" id="ARBA00022989"/>
    </source>
</evidence>
<comment type="caution">
    <text evidence="8">The sequence shown here is derived from an EMBL/GenBank/DDBJ whole genome shotgun (WGS) entry which is preliminary data.</text>
</comment>
<feature type="transmembrane region" description="Helical" evidence="7">
    <location>
        <begin position="270"/>
        <end position="296"/>
    </location>
</feature>
<keyword evidence="4 7" id="KW-0256">Endoplasmic reticulum</keyword>
<reference evidence="8 9" key="1">
    <citation type="journal article" date="2020" name="bioRxiv">
        <title>Metabolic contributions of an alphaproteobacterial endosymbiont in the apicomplexan Cardiosporidium cionae.</title>
        <authorList>
            <person name="Hunter E.S."/>
            <person name="Paight C.J."/>
            <person name="Lane C.E."/>
        </authorList>
    </citation>
    <scope>NUCLEOTIDE SEQUENCE [LARGE SCALE GENOMIC DNA]</scope>
    <source>
        <strain evidence="8">ESH_2018</strain>
    </source>
</reference>
<feature type="transmembrane region" description="Helical" evidence="7">
    <location>
        <begin position="187"/>
        <end position="206"/>
    </location>
</feature>
<comment type="caution">
    <text evidence="7">Lacks conserved residue(s) required for the propagation of feature annotation.</text>
</comment>
<gene>
    <name evidence="8" type="ORF">IE077_002296</name>
</gene>
<dbReference type="SUPFAM" id="SSF144091">
    <property type="entry name" value="Rhomboid-like"/>
    <property type="match status" value="1"/>
</dbReference>
<organism evidence="8 9">
    <name type="scientific">Cardiosporidium cionae</name>
    <dbReference type="NCBI Taxonomy" id="476202"/>
    <lineage>
        <taxon>Eukaryota</taxon>
        <taxon>Sar</taxon>
        <taxon>Alveolata</taxon>
        <taxon>Apicomplexa</taxon>
        <taxon>Aconoidasida</taxon>
        <taxon>Nephromycida</taxon>
        <taxon>Cardiosporidium</taxon>
    </lineage>
</organism>
<comment type="similarity">
    <text evidence="2 7">Belongs to the derlin family.</text>
</comment>
<evidence type="ECO:0000256" key="2">
    <source>
        <dbReference type="ARBA" id="ARBA00008917"/>
    </source>
</evidence>
<comment type="subcellular location">
    <subcellularLocation>
        <location evidence="1 7">Endoplasmic reticulum membrane</location>
        <topology evidence="1 7">Multi-pass membrane protein</topology>
    </subcellularLocation>
</comment>
<keyword evidence="9" id="KW-1185">Reference proteome</keyword>
<keyword evidence="6 7" id="KW-0472">Membrane</keyword>
<keyword evidence="3 7" id="KW-0812">Transmembrane</keyword>
<dbReference type="InterPro" id="IPR035952">
    <property type="entry name" value="Rhomboid-like_sf"/>
</dbReference>
<dbReference type="InterPro" id="IPR007599">
    <property type="entry name" value="DER1"/>
</dbReference>
<evidence type="ECO:0000256" key="3">
    <source>
        <dbReference type="ARBA" id="ARBA00022692"/>
    </source>
</evidence>
<evidence type="ECO:0000313" key="9">
    <source>
        <dbReference type="Proteomes" id="UP000823046"/>
    </source>
</evidence>
<evidence type="ECO:0000256" key="6">
    <source>
        <dbReference type="ARBA" id="ARBA00023136"/>
    </source>
</evidence>
<dbReference type="PANTHER" id="PTHR11009">
    <property type="entry name" value="DER1-LIKE PROTEIN, DERLIN"/>
    <property type="match status" value="1"/>
</dbReference>
<feature type="transmembrane region" description="Helical" evidence="7">
    <location>
        <begin position="226"/>
        <end position="249"/>
    </location>
</feature>
<protein>
    <recommendedName>
        <fullName evidence="7">Derlin</fullName>
    </recommendedName>
</protein>
<evidence type="ECO:0000256" key="7">
    <source>
        <dbReference type="RuleBase" id="RU363059"/>
    </source>
</evidence>
<evidence type="ECO:0000256" key="1">
    <source>
        <dbReference type="ARBA" id="ARBA00004477"/>
    </source>
</evidence>
<evidence type="ECO:0000313" key="8">
    <source>
        <dbReference type="EMBL" id="KAF8821228.1"/>
    </source>
</evidence>
<keyword evidence="5 7" id="KW-1133">Transmembrane helix</keyword>
<proteinExistence type="inferred from homology"/>
<dbReference type="Proteomes" id="UP000823046">
    <property type="component" value="Unassembled WGS sequence"/>
</dbReference>
<comment type="function">
    <text evidence="7">May be involved in the degradation of misfolded endoplasmic reticulum (ER) luminal proteins.</text>
</comment>
<evidence type="ECO:0000256" key="4">
    <source>
        <dbReference type="ARBA" id="ARBA00022824"/>
    </source>
</evidence>
<dbReference type="Pfam" id="PF04511">
    <property type="entry name" value="DER1"/>
    <property type="match status" value="1"/>
</dbReference>